<comment type="subunit">
    <text evidence="2">Component of the EKC/KEOPS complex composed of at least BUD32, CGI121, GON7, KAE1 and PCC1; the whole complex dimerizes.</text>
</comment>
<dbReference type="Proteomes" id="UP000288168">
    <property type="component" value="Unassembled WGS sequence"/>
</dbReference>
<comment type="catalytic activity">
    <reaction evidence="8">
        <text>L-threonyl-[protein] + ATP = O-phospho-L-threonyl-[protein] + ADP + H(+)</text>
        <dbReference type="Rhea" id="RHEA:46608"/>
        <dbReference type="Rhea" id="RHEA-COMP:11060"/>
        <dbReference type="Rhea" id="RHEA-COMP:11605"/>
        <dbReference type="ChEBI" id="CHEBI:15378"/>
        <dbReference type="ChEBI" id="CHEBI:30013"/>
        <dbReference type="ChEBI" id="CHEBI:30616"/>
        <dbReference type="ChEBI" id="CHEBI:61977"/>
        <dbReference type="ChEBI" id="CHEBI:456216"/>
        <dbReference type="EC" id="2.7.11.1"/>
    </reaction>
</comment>
<evidence type="ECO:0000256" key="1">
    <source>
        <dbReference type="ARBA" id="ARBA00003747"/>
    </source>
</evidence>
<keyword evidence="12" id="KW-1185">Reference proteome</keyword>
<dbReference type="EMBL" id="NKCI01000082">
    <property type="protein sequence ID" value="RSL57393.1"/>
    <property type="molecule type" value="Genomic_DNA"/>
</dbReference>
<protein>
    <recommendedName>
        <fullName evidence="5">EKC/KEOPS complex subunit BUD32</fullName>
        <ecNumber evidence="3">2.7.11.1</ecNumber>
    </recommendedName>
    <alternativeName>
        <fullName evidence="6 7">Atypical Serine/threonine protein kinase BUD32</fullName>
    </alternativeName>
    <alternativeName>
        <fullName evidence="4">EKC/KEOPS complex subunit bud32</fullName>
    </alternativeName>
</protein>
<dbReference type="STRING" id="1325734.A0A428PWL2"/>
<evidence type="ECO:0000313" key="11">
    <source>
        <dbReference type="EMBL" id="RSL57393.1"/>
    </source>
</evidence>
<proteinExistence type="predicted"/>
<dbReference type="PANTHER" id="PTHR44329">
    <property type="entry name" value="SERINE/THREONINE-PROTEIN KINASE TNNI3K-RELATED"/>
    <property type="match status" value="1"/>
</dbReference>
<comment type="catalytic activity">
    <reaction evidence="9">
        <text>L-seryl-[protein] + ATP = O-phospho-L-seryl-[protein] + ADP + H(+)</text>
        <dbReference type="Rhea" id="RHEA:17989"/>
        <dbReference type="Rhea" id="RHEA-COMP:9863"/>
        <dbReference type="Rhea" id="RHEA-COMP:11604"/>
        <dbReference type="ChEBI" id="CHEBI:15378"/>
        <dbReference type="ChEBI" id="CHEBI:29999"/>
        <dbReference type="ChEBI" id="CHEBI:30616"/>
        <dbReference type="ChEBI" id="CHEBI:83421"/>
        <dbReference type="ChEBI" id="CHEBI:456216"/>
        <dbReference type="EC" id="2.7.11.1"/>
    </reaction>
</comment>
<evidence type="ECO:0000256" key="5">
    <source>
        <dbReference type="ARBA" id="ARBA00019973"/>
    </source>
</evidence>
<dbReference type="GO" id="GO:0005524">
    <property type="term" value="F:ATP binding"/>
    <property type="evidence" value="ECO:0007669"/>
    <property type="project" value="InterPro"/>
</dbReference>
<evidence type="ECO:0000256" key="3">
    <source>
        <dbReference type="ARBA" id="ARBA00012513"/>
    </source>
</evidence>
<evidence type="ECO:0000256" key="6">
    <source>
        <dbReference type="ARBA" id="ARBA00030980"/>
    </source>
</evidence>
<dbReference type="EC" id="2.7.11.1" evidence="3"/>
<dbReference type="AlphaFoldDB" id="A0A428PWL2"/>
<organism evidence="11 12">
    <name type="scientific">Fusarium duplospermum</name>
    <dbReference type="NCBI Taxonomy" id="1325734"/>
    <lineage>
        <taxon>Eukaryota</taxon>
        <taxon>Fungi</taxon>
        <taxon>Dikarya</taxon>
        <taxon>Ascomycota</taxon>
        <taxon>Pezizomycotina</taxon>
        <taxon>Sordariomycetes</taxon>
        <taxon>Hypocreomycetidae</taxon>
        <taxon>Hypocreales</taxon>
        <taxon>Nectriaceae</taxon>
        <taxon>Fusarium</taxon>
        <taxon>Fusarium solani species complex</taxon>
    </lineage>
</organism>
<gene>
    <name evidence="11" type="ORF">CEP54_008311</name>
</gene>
<dbReference type="InterPro" id="IPR008266">
    <property type="entry name" value="Tyr_kinase_AS"/>
</dbReference>
<name>A0A428PWL2_9HYPO</name>
<dbReference type="GO" id="GO:0004674">
    <property type="term" value="F:protein serine/threonine kinase activity"/>
    <property type="evidence" value="ECO:0007669"/>
    <property type="project" value="UniProtKB-EC"/>
</dbReference>
<evidence type="ECO:0000259" key="10">
    <source>
        <dbReference type="PROSITE" id="PS50011"/>
    </source>
</evidence>
<dbReference type="OrthoDB" id="1668230at2759"/>
<dbReference type="Gene3D" id="1.10.510.10">
    <property type="entry name" value="Transferase(Phosphotransferase) domain 1"/>
    <property type="match status" value="1"/>
</dbReference>
<evidence type="ECO:0000256" key="8">
    <source>
        <dbReference type="ARBA" id="ARBA00047899"/>
    </source>
</evidence>
<accession>A0A428PWL2</accession>
<dbReference type="PROSITE" id="PS50011">
    <property type="entry name" value="PROTEIN_KINASE_DOM"/>
    <property type="match status" value="1"/>
</dbReference>
<comment type="caution">
    <text evidence="11">The sequence shown here is derived from an EMBL/GenBank/DDBJ whole genome shotgun (WGS) entry which is preliminary data.</text>
</comment>
<feature type="domain" description="Protein kinase" evidence="10">
    <location>
        <begin position="15"/>
        <end position="255"/>
    </location>
</feature>
<dbReference type="PROSITE" id="PS00109">
    <property type="entry name" value="PROTEIN_KINASE_TYR"/>
    <property type="match status" value="1"/>
</dbReference>
<evidence type="ECO:0000256" key="7">
    <source>
        <dbReference type="ARBA" id="ARBA00033194"/>
    </source>
</evidence>
<evidence type="ECO:0000313" key="12">
    <source>
        <dbReference type="Proteomes" id="UP000288168"/>
    </source>
</evidence>
<evidence type="ECO:0000256" key="9">
    <source>
        <dbReference type="ARBA" id="ARBA00048679"/>
    </source>
</evidence>
<comment type="function">
    <text evidence="1">Component of the EKC/KEOPS complex that is required for the formation of a threonylcarbamoyl group on adenosine at position 37 (t(6)A37) in tRNAs that read codons beginning with adenine. The complex is probably involved in the transfer of the threonylcarbamoyl moiety of threonylcarbamoyl-AMP (TC-AMP) to the N6 group of A37. BUD32 has ATPase activity in the context of the EKC/KEOPS complex and likely plays a supporting role to the catalytic subunit KAE1. The EKC/KEOPS complex also promotes both telomere uncapping and telomere elongation. The complex is required for efficient recruitment of transcriptional coactivators.</text>
</comment>
<dbReference type="Pfam" id="PF00069">
    <property type="entry name" value="Pkinase"/>
    <property type="match status" value="1"/>
</dbReference>
<evidence type="ECO:0000256" key="2">
    <source>
        <dbReference type="ARBA" id="ARBA00011534"/>
    </source>
</evidence>
<dbReference type="InterPro" id="IPR051681">
    <property type="entry name" value="Ser/Thr_Kinases-Pseudokinases"/>
</dbReference>
<dbReference type="InterPro" id="IPR000719">
    <property type="entry name" value="Prot_kinase_dom"/>
</dbReference>
<dbReference type="InterPro" id="IPR011009">
    <property type="entry name" value="Kinase-like_dom_sf"/>
</dbReference>
<sequence>MSTLQESVVQVPYHIRHTETVGAGLSSWVHRLDAVVKCYMSDRGDERKREIAVYERLASDAIWHNGIMRYYGVLDEKSVVLQFAPNGSIRQYLGRGLHVPLSTKLRWAEQATDAIAFLHSKGIFHCDISCNNIFLDQDLNAMVGDFAGSALDQEQCLSWYETSHSHPDTEDPSAKSEAFALGSAFYEILVEKRPFEGTDECTIEKEIRCGRFPDLEQLPALKDAITKCWNQQYDSIDELLQDVKQGETSAWTMVY</sequence>
<dbReference type="SUPFAM" id="SSF56112">
    <property type="entry name" value="Protein kinase-like (PK-like)"/>
    <property type="match status" value="1"/>
</dbReference>
<evidence type="ECO:0000256" key="4">
    <source>
        <dbReference type="ARBA" id="ARBA00013948"/>
    </source>
</evidence>
<reference evidence="11 12" key="1">
    <citation type="submission" date="2017-06" db="EMBL/GenBank/DDBJ databases">
        <title>Comparative genomic analysis of Ambrosia Fusariam Clade fungi.</title>
        <authorList>
            <person name="Stajich J.E."/>
            <person name="Carrillo J."/>
            <person name="Kijimoto T."/>
            <person name="Eskalen A."/>
            <person name="O'Donnell K."/>
            <person name="Kasson M."/>
        </authorList>
    </citation>
    <scope>NUCLEOTIDE SEQUENCE [LARGE SCALE GENOMIC DNA]</scope>
    <source>
        <strain evidence="11 12">NRRL62584</strain>
    </source>
</reference>